<dbReference type="GO" id="GO:0004222">
    <property type="term" value="F:metalloendopeptidase activity"/>
    <property type="evidence" value="ECO:0007669"/>
    <property type="project" value="UniProtKB-UniRule"/>
</dbReference>
<feature type="domain" description="Peptidase M48" evidence="13">
    <location>
        <begin position="80"/>
        <end position="301"/>
    </location>
</feature>
<dbReference type="GO" id="GO:0006508">
    <property type="term" value="P:proteolysis"/>
    <property type="evidence" value="ECO:0007669"/>
    <property type="project" value="UniProtKB-KW"/>
</dbReference>
<dbReference type="Proteomes" id="UP000033558">
    <property type="component" value="Unassembled WGS sequence"/>
</dbReference>
<dbReference type="HAMAP" id="MF_00188">
    <property type="entry name" value="Pept_M48_protease_HtpX"/>
    <property type="match status" value="1"/>
</dbReference>
<dbReference type="PANTHER" id="PTHR43221:SF1">
    <property type="entry name" value="PROTEASE HTPX"/>
    <property type="match status" value="1"/>
</dbReference>
<dbReference type="HOGENOM" id="CLU_042266_2_1_9"/>
<comment type="subcellular location">
    <subcellularLocation>
        <location evidence="1 12">Cell membrane</location>
        <topology evidence="1 12">Multi-pass membrane protein</topology>
    </subcellularLocation>
</comment>
<organism evidence="14 15">
    <name type="scientific">Bombilactobacillus mellifer</name>
    <dbReference type="NCBI Taxonomy" id="1218492"/>
    <lineage>
        <taxon>Bacteria</taxon>
        <taxon>Bacillati</taxon>
        <taxon>Bacillota</taxon>
        <taxon>Bacilli</taxon>
        <taxon>Lactobacillales</taxon>
        <taxon>Lactobacillaceae</taxon>
        <taxon>Bombilactobacillus</taxon>
    </lineage>
</organism>
<evidence type="ECO:0000256" key="7">
    <source>
        <dbReference type="ARBA" id="ARBA00022801"/>
    </source>
</evidence>
<keyword evidence="8 12" id="KW-0862">Zinc</keyword>
<dbReference type="EMBL" id="JXJQ01000010">
    <property type="protein sequence ID" value="KJY60646.1"/>
    <property type="molecule type" value="Genomic_DNA"/>
</dbReference>
<evidence type="ECO:0000256" key="5">
    <source>
        <dbReference type="ARBA" id="ARBA00022692"/>
    </source>
</evidence>
<evidence type="ECO:0000256" key="11">
    <source>
        <dbReference type="ARBA" id="ARBA00023136"/>
    </source>
</evidence>
<dbReference type="OrthoDB" id="15218at2"/>
<feature type="transmembrane region" description="Helical" evidence="12">
    <location>
        <begin position="156"/>
        <end position="178"/>
    </location>
</feature>
<evidence type="ECO:0000256" key="6">
    <source>
        <dbReference type="ARBA" id="ARBA00022723"/>
    </source>
</evidence>
<dbReference type="CDD" id="cd07340">
    <property type="entry name" value="M48B_Htpx_like"/>
    <property type="match status" value="1"/>
</dbReference>
<comment type="cofactor">
    <cofactor evidence="12">
        <name>Zn(2+)</name>
        <dbReference type="ChEBI" id="CHEBI:29105"/>
    </cofactor>
    <text evidence="12">Binds 1 zinc ion per subunit.</text>
</comment>
<accession>A0A0F4LSX1</accession>
<keyword evidence="6 12" id="KW-0479">Metal-binding</keyword>
<dbReference type="PANTHER" id="PTHR43221">
    <property type="entry name" value="PROTEASE HTPX"/>
    <property type="match status" value="1"/>
</dbReference>
<protein>
    <recommendedName>
        <fullName evidence="12">Protease HtpX homolog</fullName>
        <ecNumber evidence="12">3.4.24.-</ecNumber>
    </recommendedName>
</protein>
<dbReference type="NCBIfam" id="NF003425">
    <property type="entry name" value="PRK04897.1"/>
    <property type="match status" value="1"/>
</dbReference>
<dbReference type="EC" id="3.4.24.-" evidence="12"/>
<keyword evidence="9 12" id="KW-1133">Transmembrane helix</keyword>
<dbReference type="InterPro" id="IPR050083">
    <property type="entry name" value="HtpX_protease"/>
</dbReference>
<name>A0A0F4LSX1_9LACO</name>
<evidence type="ECO:0000259" key="13">
    <source>
        <dbReference type="Pfam" id="PF01435"/>
    </source>
</evidence>
<keyword evidence="10 12" id="KW-0482">Metalloprotease</keyword>
<keyword evidence="14" id="KW-0346">Stress response</keyword>
<comment type="similarity">
    <text evidence="2 12">Belongs to the peptidase M48B family.</text>
</comment>
<dbReference type="Gene3D" id="3.30.2010.10">
    <property type="entry name" value="Metalloproteases ('zincins'), catalytic domain"/>
    <property type="match status" value="1"/>
</dbReference>
<evidence type="ECO:0000256" key="3">
    <source>
        <dbReference type="ARBA" id="ARBA00022475"/>
    </source>
</evidence>
<evidence type="ECO:0000256" key="9">
    <source>
        <dbReference type="ARBA" id="ARBA00022989"/>
    </source>
</evidence>
<keyword evidence="11 12" id="KW-0472">Membrane</keyword>
<proteinExistence type="inferred from homology"/>
<dbReference type="Pfam" id="PF01435">
    <property type="entry name" value="Peptidase_M48"/>
    <property type="match status" value="1"/>
</dbReference>
<evidence type="ECO:0000256" key="10">
    <source>
        <dbReference type="ARBA" id="ARBA00023049"/>
    </source>
</evidence>
<keyword evidence="3 12" id="KW-1003">Cell membrane</keyword>
<dbReference type="InterPro" id="IPR001915">
    <property type="entry name" value="Peptidase_M48"/>
</dbReference>
<feature type="binding site" evidence="12">
    <location>
        <position position="144"/>
    </location>
    <ligand>
        <name>Zn(2+)</name>
        <dbReference type="ChEBI" id="CHEBI:29105"/>
        <note>catalytic</note>
    </ligand>
</feature>
<comment type="caution">
    <text evidence="14">The sequence shown here is derived from an EMBL/GenBank/DDBJ whole genome shotgun (WGS) entry which is preliminary data.</text>
</comment>
<dbReference type="STRING" id="1218492.JG30_13310"/>
<feature type="transmembrane region" description="Helical" evidence="12">
    <location>
        <begin position="12"/>
        <end position="35"/>
    </location>
</feature>
<evidence type="ECO:0000256" key="1">
    <source>
        <dbReference type="ARBA" id="ARBA00004651"/>
    </source>
</evidence>
<gene>
    <name evidence="12 14" type="primary">htpX</name>
    <name evidence="14" type="ORF">JG30_13310</name>
</gene>
<keyword evidence="4 12" id="KW-0645">Protease</keyword>
<feature type="active site" evidence="12">
    <location>
        <position position="145"/>
    </location>
</feature>
<feature type="transmembrane region" description="Helical" evidence="12">
    <location>
        <begin position="41"/>
        <end position="59"/>
    </location>
</feature>
<dbReference type="RefSeq" id="WP_046317374.1">
    <property type="nucleotide sequence ID" value="NZ_JAMBKK010000003.1"/>
</dbReference>
<evidence type="ECO:0000256" key="2">
    <source>
        <dbReference type="ARBA" id="ARBA00009779"/>
    </source>
</evidence>
<evidence type="ECO:0000313" key="15">
    <source>
        <dbReference type="Proteomes" id="UP000033558"/>
    </source>
</evidence>
<feature type="binding site" evidence="12">
    <location>
        <position position="230"/>
    </location>
    <ligand>
        <name>Zn(2+)</name>
        <dbReference type="ChEBI" id="CHEBI:29105"/>
        <note>catalytic</note>
    </ligand>
</feature>
<keyword evidence="5 12" id="KW-0812">Transmembrane</keyword>
<dbReference type="GO" id="GO:0008270">
    <property type="term" value="F:zinc ion binding"/>
    <property type="evidence" value="ECO:0007669"/>
    <property type="project" value="UniProtKB-UniRule"/>
</dbReference>
<feature type="binding site" evidence="12">
    <location>
        <position position="148"/>
    </location>
    <ligand>
        <name>Zn(2+)</name>
        <dbReference type="ChEBI" id="CHEBI:29105"/>
        <note>catalytic</note>
    </ligand>
</feature>
<dbReference type="GO" id="GO:0005886">
    <property type="term" value="C:plasma membrane"/>
    <property type="evidence" value="ECO:0007669"/>
    <property type="project" value="UniProtKB-SubCell"/>
</dbReference>
<dbReference type="PATRIC" id="fig|1218492.5.peg.1382"/>
<keyword evidence="7 12" id="KW-0378">Hydrolase</keyword>
<keyword evidence="15" id="KW-1185">Reference proteome</keyword>
<evidence type="ECO:0000256" key="12">
    <source>
        <dbReference type="HAMAP-Rule" id="MF_00188"/>
    </source>
</evidence>
<reference evidence="14 15" key="1">
    <citation type="submission" date="2015-01" db="EMBL/GenBank/DDBJ databases">
        <title>Comparative genomics of the lactic acid bacteria isolated from the honey bee gut.</title>
        <authorList>
            <person name="Ellegaard K.M."/>
            <person name="Tamarit D."/>
            <person name="Javelind E."/>
            <person name="Olofsson T."/>
            <person name="Andersson S.G."/>
            <person name="Vasquez A."/>
        </authorList>
    </citation>
    <scope>NUCLEOTIDE SEQUENCE [LARGE SCALE GENOMIC DNA]</scope>
    <source>
        <strain evidence="14 15">Bin4</strain>
    </source>
</reference>
<evidence type="ECO:0000256" key="8">
    <source>
        <dbReference type="ARBA" id="ARBA00022833"/>
    </source>
</evidence>
<dbReference type="InterPro" id="IPR022919">
    <property type="entry name" value="Pept_M48_protease_HtpX"/>
</dbReference>
<sequence length="302" mass="33942">MLYQQIASNKRKTYLVFAVFFAILGLIGWVIGTLWWNNAELGIGMAVIVTLFYAIIMYFQSTSVVMQMNHAQKITSVDQAPELWHIVEDLALVAHVPQPDIYIVDDPSPNAFATGRDPQHAAVAVTRGLYQLMDREELEGVLGHEISHIRNYDIRVSTIAVALSSAIVYLSSLLSNMYRWGWLFGDRSDDRDDNKSNILQLVLWIVGLLFAILGPIIATIVQLAISRNREYLADAAGVELTRNPQGLISALRKLQTNTQPMQQVDESSAALYISDPLKKHAFAHLFDTHPPLEDRIARLQKM</sequence>
<evidence type="ECO:0000313" key="14">
    <source>
        <dbReference type="EMBL" id="KJY60646.1"/>
    </source>
</evidence>
<feature type="transmembrane region" description="Helical" evidence="12">
    <location>
        <begin position="198"/>
        <end position="221"/>
    </location>
</feature>
<dbReference type="AlphaFoldDB" id="A0A0F4LSX1"/>
<evidence type="ECO:0000256" key="4">
    <source>
        <dbReference type="ARBA" id="ARBA00022670"/>
    </source>
</evidence>